<dbReference type="OrthoDB" id="3667834at2"/>
<accession>A0A554WZ42</accession>
<name>A0A554WZ42_9BURK</name>
<dbReference type="InterPro" id="IPR003779">
    <property type="entry name" value="CMD-like"/>
</dbReference>
<dbReference type="Gene3D" id="1.20.1290.10">
    <property type="entry name" value="AhpD-like"/>
    <property type="match status" value="1"/>
</dbReference>
<dbReference type="PANTHER" id="PTHR35446:SF3">
    <property type="entry name" value="CMD DOMAIN-CONTAINING PROTEIN"/>
    <property type="match status" value="1"/>
</dbReference>
<sequence>MNAPIARLALEPQTLASTIGVAHDVLAAAQARLGFVPHMYTHMANAPGLLHTYTTGYEHFRQASGFTPAEQEVVFLTISRFHRCTYCMAAHSMIADKVSKVPAPVLQALRDGTAIPDAKLAALSAFTHAMVESRGAPTPEQVQAFRAAGYGDQQVLEIILAIAVKTLSNFSNHVLHTPVDPAFQPYAWQA</sequence>
<evidence type="ECO:0000313" key="3">
    <source>
        <dbReference type="Proteomes" id="UP000317763"/>
    </source>
</evidence>
<reference evidence="2 3" key="1">
    <citation type="submission" date="2019-07" db="EMBL/GenBank/DDBJ databases">
        <title>Tepidimonas taiwanensis I1-1 draft genome.</title>
        <authorList>
            <person name="Da Costa M.S."/>
            <person name="Froufe H.J.C."/>
            <person name="Egas C."/>
            <person name="Albuquerque L."/>
        </authorList>
    </citation>
    <scope>NUCLEOTIDE SEQUENCE [LARGE SCALE GENOMIC DNA]</scope>
    <source>
        <strain evidence="2 3">I1-1</strain>
    </source>
</reference>
<dbReference type="PANTHER" id="PTHR35446">
    <property type="entry name" value="SI:CH211-175M2.5"/>
    <property type="match status" value="1"/>
</dbReference>
<keyword evidence="2" id="KW-0560">Oxidoreductase</keyword>
<dbReference type="AlphaFoldDB" id="A0A554WZ42"/>
<gene>
    <name evidence="2" type="ORF">Ttaiw_02490</name>
</gene>
<protein>
    <submittedName>
        <fullName evidence="2">Peroxidase-related enzyme</fullName>
    </submittedName>
</protein>
<organism evidence="2 3">
    <name type="scientific">Tepidimonas taiwanensis</name>
    <dbReference type="NCBI Taxonomy" id="307486"/>
    <lineage>
        <taxon>Bacteria</taxon>
        <taxon>Pseudomonadati</taxon>
        <taxon>Pseudomonadota</taxon>
        <taxon>Betaproteobacteria</taxon>
        <taxon>Burkholderiales</taxon>
        <taxon>Tepidimonas</taxon>
    </lineage>
</organism>
<dbReference type="Pfam" id="PF02627">
    <property type="entry name" value="CMD"/>
    <property type="match status" value="1"/>
</dbReference>
<proteinExistence type="predicted"/>
<dbReference type="EMBL" id="VJOM01000045">
    <property type="protein sequence ID" value="TSE28850.1"/>
    <property type="molecule type" value="Genomic_DNA"/>
</dbReference>
<evidence type="ECO:0000313" key="2">
    <source>
        <dbReference type="EMBL" id="TSE28850.1"/>
    </source>
</evidence>
<dbReference type="InterPro" id="IPR029032">
    <property type="entry name" value="AhpD-like"/>
</dbReference>
<comment type="caution">
    <text evidence="2">The sequence shown here is derived from an EMBL/GenBank/DDBJ whole genome shotgun (WGS) entry which is preliminary data.</text>
</comment>
<dbReference type="Proteomes" id="UP000317763">
    <property type="component" value="Unassembled WGS sequence"/>
</dbReference>
<evidence type="ECO:0000259" key="1">
    <source>
        <dbReference type="Pfam" id="PF02627"/>
    </source>
</evidence>
<dbReference type="GO" id="GO:0051920">
    <property type="term" value="F:peroxiredoxin activity"/>
    <property type="evidence" value="ECO:0007669"/>
    <property type="project" value="InterPro"/>
</dbReference>
<feature type="domain" description="Carboxymuconolactone decarboxylase-like" evidence="1">
    <location>
        <begin position="50"/>
        <end position="123"/>
    </location>
</feature>
<keyword evidence="2" id="KW-0575">Peroxidase</keyword>
<dbReference type="RefSeq" id="WP_043702280.1">
    <property type="nucleotide sequence ID" value="NZ_CP083911.1"/>
</dbReference>
<keyword evidence="3" id="KW-1185">Reference proteome</keyword>
<dbReference type="SUPFAM" id="SSF69118">
    <property type="entry name" value="AhpD-like"/>
    <property type="match status" value="1"/>
</dbReference>
<dbReference type="STRING" id="307486.GCA_000807215_02573"/>